<dbReference type="KEGG" id="hakz:J0X25_05985"/>
<dbReference type="InterPro" id="IPR011701">
    <property type="entry name" value="MFS"/>
</dbReference>
<evidence type="ECO:0000256" key="3">
    <source>
        <dbReference type="ARBA" id="ARBA00022692"/>
    </source>
</evidence>
<dbReference type="RefSeq" id="WP_207290223.1">
    <property type="nucleotide sequence ID" value="NZ_CP071462.1"/>
</dbReference>
<evidence type="ECO:0000313" key="8">
    <source>
        <dbReference type="EMBL" id="QSX00506.1"/>
    </source>
</evidence>
<accession>A0A8A2VJ67</accession>
<dbReference type="InterPro" id="IPR050189">
    <property type="entry name" value="MFS_Efflux_Transporters"/>
</dbReference>
<protein>
    <submittedName>
        <fullName evidence="8">MFS transporter</fullName>
    </submittedName>
</protein>
<feature type="transmembrane region" description="Helical" evidence="6">
    <location>
        <begin position="165"/>
        <end position="184"/>
    </location>
</feature>
<name>A0A8A2VJ67_9EURY</name>
<evidence type="ECO:0000256" key="4">
    <source>
        <dbReference type="ARBA" id="ARBA00022989"/>
    </source>
</evidence>
<evidence type="ECO:0000256" key="2">
    <source>
        <dbReference type="ARBA" id="ARBA00022475"/>
    </source>
</evidence>
<dbReference type="GeneID" id="63186836"/>
<dbReference type="InterPro" id="IPR020846">
    <property type="entry name" value="MFS_dom"/>
</dbReference>
<keyword evidence="2" id="KW-1003">Cell membrane</keyword>
<evidence type="ECO:0000259" key="7">
    <source>
        <dbReference type="PROSITE" id="PS50850"/>
    </source>
</evidence>
<evidence type="ECO:0000313" key="9">
    <source>
        <dbReference type="Proteomes" id="UP000663203"/>
    </source>
</evidence>
<feature type="transmembrane region" description="Helical" evidence="6">
    <location>
        <begin position="77"/>
        <end position="96"/>
    </location>
</feature>
<organism evidence="8 9">
    <name type="scientific">Haloterrigena alkaliphila</name>
    <dbReference type="NCBI Taxonomy" id="2816475"/>
    <lineage>
        <taxon>Archaea</taxon>
        <taxon>Methanobacteriati</taxon>
        <taxon>Methanobacteriota</taxon>
        <taxon>Stenosarchaea group</taxon>
        <taxon>Halobacteria</taxon>
        <taxon>Halobacteriales</taxon>
        <taxon>Natrialbaceae</taxon>
        <taxon>Haloterrigena</taxon>
    </lineage>
</organism>
<feature type="transmembrane region" description="Helical" evidence="6">
    <location>
        <begin position="46"/>
        <end position="70"/>
    </location>
</feature>
<feature type="transmembrane region" description="Helical" evidence="6">
    <location>
        <begin position="289"/>
        <end position="308"/>
    </location>
</feature>
<dbReference type="Proteomes" id="UP000663203">
    <property type="component" value="Chromosome"/>
</dbReference>
<proteinExistence type="predicted"/>
<keyword evidence="9" id="KW-1185">Reference proteome</keyword>
<evidence type="ECO:0000256" key="6">
    <source>
        <dbReference type="SAM" id="Phobius"/>
    </source>
</evidence>
<dbReference type="GO" id="GO:0005886">
    <property type="term" value="C:plasma membrane"/>
    <property type="evidence" value="ECO:0007669"/>
    <property type="project" value="UniProtKB-SubCell"/>
</dbReference>
<feature type="transmembrane region" description="Helical" evidence="6">
    <location>
        <begin position="12"/>
        <end position="34"/>
    </location>
</feature>
<dbReference type="GO" id="GO:0022857">
    <property type="term" value="F:transmembrane transporter activity"/>
    <property type="evidence" value="ECO:0007669"/>
    <property type="project" value="InterPro"/>
</dbReference>
<keyword evidence="3 6" id="KW-0812">Transmembrane</keyword>
<keyword evidence="4 6" id="KW-1133">Transmembrane helix</keyword>
<keyword evidence="5 6" id="KW-0472">Membrane</keyword>
<dbReference type="InterPro" id="IPR036259">
    <property type="entry name" value="MFS_trans_sf"/>
</dbReference>
<evidence type="ECO:0000256" key="1">
    <source>
        <dbReference type="ARBA" id="ARBA00004651"/>
    </source>
</evidence>
<dbReference type="PANTHER" id="PTHR43124">
    <property type="entry name" value="PURINE EFFLUX PUMP PBUE"/>
    <property type="match status" value="1"/>
</dbReference>
<dbReference type="SUPFAM" id="SSF103473">
    <property type="entry name" value="MFS general substrate transporter"/>
    <property type="match status" value="1"/>
</dbReference>
<dbReference type="PROSITE" id="PS50850">
    <property type="entry name" value="MFS"/>
    <property type="match status" value="1"/>
</dbReference>
<feature type="transmembrane region" description="Helical" evidence="6">
    <location>
        <begin position="102"/>
        <end position="127"/>
    </location>
</feature>
<gene>
    <name evidence="8" type="ORF">J0X25_05985</name>
</gene>
<feature type="transmembrane region" description="Helical" evidence="6">
    <location>
        <begin position="375"/>
        <end position="397"/>
    </location>
</feature>
<reference evidence="8 9" key="1">
    <citation type="submission" date="2021-03" db="EMBL/GenBank/DDBJ databases">
        <title>Haloterrigena longa sp. nov. and Haloterrigena limicola sp. nov., extremely halophilic archaea isolated from a salt lake.</title>
        <authorList>
            <person name="Henglin C."/>
        </authorList>
    </citation>
    <scope>NUCLEOTIDE SEQUENCE [LARGE SCALE GENOMIC DNA]</scope>
    <source>
        <strain evidence="8 9">KZCA68</strain>
    </source>
</reference>
<dbReference type="AlphaFoldDB" id="A0A8A2VJ67"/>
<evidence type="ECO:0000256" key="5">
    <source>
        <dbReference type="ARBA" id="ARBA00023136"/>
    </source>
</evidence>
<sequence>MSRSADLTGDPKLYAVLGLAGMGVFASTLVSPALPGMAAAFELTEARVGLVMTSFFLTAVVAIPIVGSLADVVGRRAVFLTSLVVFGLAGVLIGFVDAFGAILLLRAIQGCAFPGLLPMSITLIGDLYEGRVATTAQGFLTSVTGLVGVVSPLLSGALVDVSWRLPFGIYALSFVAFGVCYRWLPEPQAAPATDGGLSRSILPSPSRFLEMGREVRDALSVEARVVIVGVVVLFLVRYALFTFMPLYAVTVLGASELLGGVTVAVLGLGRLVVAPSAGRLAARFGRPPLLVGSLVLFGVGTAALLLTLEPWLVVAILGIASVGDGLFDPIANDVVTATAAPDVRGRVVSVLEVGKTGAISLSPIAFGLLLSASSYSVLFATGGALAVLTAGLVGAVLTDR</sequence>
<dbReference type="PANTHER" id="PTHR43124:SF3">
    <property type="entry name" value="CHLORAMPHENICOL EFFLUX PUMP RV0191"/>
    <property type="match status" value="1"/>
</dbReference>
<feature type="transmembrane region" description="Helical" evidence="6">
    <location>
        <begin position="221"/>
        <end position="240"/>
    </location>
</feature>
<feature type="transmembrane region" description="Helical" evidence="6">
    <location>
        <begin position="139"/>
        <end position="159"/>
    </location>
</feature>
<feature type="transmembrane region" description="Helical" evidence="6">
    <location>
        <begin position="246"/>
        <end position="268"/>
    </location>
</feature>
<feature type="domain" description="Major facilitator superfamily (MFS) profile" evidence="7">
    <location>
        <begin position="12"/>
        <end position="400"/>
    </location>
</feature>
<dbReference type="Pfam" id="PF07690">
    <property type="entry name" value="MFS_1"/>
    <property type="match status" value="1"/>
</dbReference>
<comment type="subcellular location">
    <subcellularLocation>
        <location evidence="1">Cell membrane</location>
        <topology evidence="1">Multi-pass membrane protein</topology>
    </subcellularLocation>
</comment>
<dbReference type="Gene3D" id="1.20.1250.20">
    <property type="entry name" value="MFS general substrate transporter like domains"/>
    <property type="match status" value="2"/>
</dbReference>
<dbReference type="EMBL" id="CP071462">
    <property type="protein sequence ID" value="QSX00506.1"/>
    <property type="molecule type" value="Genomic_DNA"/>
</dbReference>